<dbReference type="Pfam" id="PF12796">
    <property type="entry name" value="Ank_2"/>
    <property type="match status" value="1"/>
</dbReference>
<organism evidence="1 2">
    <name type="scientific">Saprolegnia diclina (strain VS20)</name>
    <dbReference type="NCBI Taxonomy" id="1156394"/>
    <lineage>
        <taxon>Eukaryota</taxon>
        <taxon>Sar</taxon>
        <taxon>Stramenopiles</taxon>
        <taxon>Oomycota</taxon>
        <taxon>Saprolegniomycetes</taxon>
        <taxon>Saprolegniales</taxon>
        <taxon>Saprolegniaceae</taxon>
        <taxon>Saprolegnia</taxon>
    </lineage>
</organism>
<dbReference type="RefSeq" id="XP_008612733.1">
    <property type="nucleotide sequence ID" value="XM_008614511.1"/>
</dbReference>
<protein>
    <submittedName>
        <fullName evidence="1">Uncharacterized protein</fullName>
    </submittedName>
</protein>
<dbReference type="GeneID" id="19949346"/>
<dbReference type="VEuPathDB" id="FungiDB:SDRG_08619"/>
<dbReference type="PANTHER" id="PTHR46586:SF3">
    <property type="entry name" value="ANKYRIN REPEAT-CONTAINING PROTEIN"/>
    <property type="match status" value="1"/>
</dbReference>
<dbReference type="Gene3D" id="1.25.40.20">
    <property type="entry name" value="Ankyrin repeat-containing domain"/>
    <property type="match status" value="2"/>
</dbReference>
<proteinExistence type="predicted"/>
<dbReference type="InParanoid" id="T0RNJ0"/>
<dbReference type="SUPFAM" id="SSF48403">
    <property type="entry name" value="Ankyrin repeat"/>
    <property type="match status" value="1"/>
</dbReference>
<dbReference type="PANTHER" id="PTHR46586">
    <property type="entry name" value="ANKYRIN REPEAT-CONTAINING PROTEIN"/>
    <property type="match status" value="1"/>
</dbReference>
<sequence length="762" mass="85168">MTSLFHLLGQPEIASMVFEFQFGVYEDVRPAFLAFHRLVELGTGDYGPEYHCEVTFHREFAPGARWTSPWSESIDTYACMLDKVTRDARFPLHVAIYEGFDDMAKRILHCRPDLASEDAILLAFMENRLEMAEFLLDQRLVVPQLHRRVNAVAPPPPFDLHESWPTVLERLMGNENPKAMPLLLRFNPRPGVWTANMLSLATRRGRLDNIVFAIDHFGWFQHPDLIKDVAAFGALNLVRTLLERGLFCSTAVLDTAALSGFLEMVECLHENSRGGCTTDAMDAAARCGHLDVVSFLHEHRTEGCTVGAMNKAALYGHIAIVEFLHVNRREGCTVEAMDNAARFGRFEVVQFLHFHRTEGCTTKALDNAICNGHLDVVRFLVEHRSEGASPNIMDRAAAHGSLDMVQFLHSLGTLDCTVDAVDRAVDFGNEGVVHFLLAHRREGGSRDNVVRLALQNRHVSIAKHLLSLGYPFPSPTPHLWDFDMATIQFFVAHGAPWSTEWMDVVCGRRDLVFVKFLHEHSTAGCTTDALERAILSESWDVVDFLLAHRREGVSAKGFVHILNRLHMTAVLNTRHAEVVGRLLQRQPELRDDPVVLDDLVHFGLPDALQFALAAGFAQPRSALIKFAGCPTVASNCKFVLPYCMDASGHFENVSFLVDLVALPDRWRPTMLDLVSPELTYQMQKARQCVQRVDKLVAHETALLARGDVVDAALALASGHLWSSHATADGARLATWASLVQDVPLKETLTSLLSHKRKRTTPI</sequence>
<dbReference type="OMA" id="RHVSIAK"/>
<reference evidence="1 2" key="1">
    <citation type="submission" date="2012-04" db="EMBL/GenBank/DDBJ databases">
        <title>The Genome Sequence of Saprolegnia declina VS20.</title>
        <authorList>
            <consortium name="The Broad Institute Genome Sequencing Platform"/>
            <person name="Russ C."/>
            <person name="Nusbaum C."/>
            <person name="Tyler B."/>
            <person name="van West P."/>
            <person name="Dieguez-Uribeondo J."/>
            <person name="de Bruijn I."/>
            <person name="Tripathy S."/>
            <person name="Jiang R."/>
            <person name="Young S.K."/>
            <person name="Zeng Q."/>
            <person name="Gargeya S."/>
            <person name="Fitzgerald M."/>
            <person name="Haas B."/>
            <person name="Abouelleil A."/>
            <person name="Alvarado L."/>
            <person name="Arachchi H.M."/>
            <person name="Berlin A."/>
            <person name="Chapman S.B."/>
            <person name="Goldberg J."/>
            <person name="Griggs A."/>
            <person name="Gujja S."/>
            <person name="Hansen M."/>
            <person name="Howarth C."/>
            <person name="Imamovic A."/>
            <person name="Larimer J."/>
            <person name="McCowen C."/>
            <person name="Montmayeur A."/>
            <person name="Murphy C."/>
            <person name="Neiman D."/>
            <person name="Pearson M."/>
            <person name="Priest M."/>
            <person name="Roberts A."/>
            <person name="Saif S."/>
            <person name="Shea T."/>
            <person name="Sisk P."/>
            <person name="Sykes S."/>
            <person name="Wortman J."/>
            <person name="Nusbaum C."/>
            <person name="Birren B."/>
        </authorList>
    </citation>
    <scope>NUCLEOTIDE SEQUENCE [LARGE SCALE GENOMIC DNA]</scope>
    <source>
        <strain evidence="1 2">VS20</strain>
    </source>
</reference>
<dbReference type="EMBL" id="JH767157">
    <property type="protein sequence ID" value="EQC33938.1"/>
    <property type="molecule type" value="Genomic_DNA"/>
</dbReference>
<gene>
    <name evidence="1" type="ORF">SDRG_08619</name>
</gene>
<dbReference type="InterPro" id="IPR036770">
    <property type="entry name" value="Ankyrin_rpt-contain_sf"/>
</dbReference>
<name>T0RNJ0_SAPDV</name>
<dbReference type="SMART" id="SM00248">
    <property type="entry name" value="ANK"/>
    <property type="match status" value="5"/>
</dbReference>
<accession>T0RNJ0</accession>
<evidence type="ECO:0000313" key="1">
    <source>
        <dbReference type="EMBL" id="EQC33938.1"/>
    </source>
</evidence>
<dbReference type="OrthoDB" id="10334592at2759"/>
<dbReference type="InterPro" id="IPR002110">
    <property type="entry name" value="Ankyrin_rpt"/>
</dbReference>
<evidence type="ECO:0000313" key="2">
    <source>
        <dbReference type="Proteomes" id="UP000030762"/>
    </source>
</evidence>
<dbReference type="AlphaFoldDB" id="T0RNJ0"/>
<dbReference type="SUPFAM" id="SSF140860">
    <property type="entry name" value="Pseudo ankyrin repeat-like"/>
    <property type="match status" value="1"/>
</dbReference>
<dbReference type="InterPro" id="IPR052050">
    <property type="entry name" value="SecEffector_AnkRepeat"/>
</dbReference>
<keyword evidence="2" id="KW-1185">Reference proteome</keyword>
<dbReference type="Proteomes" id="UP000030762">
    <property type="component" value="Unassembled WGS sequence"/>
</dbReference>